<dbReference type="EMBL" id="KP027195">
    <property type="protein sequence ID" value="AJD82080.1"/>
    <property type="molecule type" value="Genomic_DNA"/>
</dbReference>
<dbReference type="PANTHER" id="PTHR46173:SF1">
    <property type="entry name" value="CCA TRNA NUCLEOTIDYLTRANSFERASE 1, MITOCHONDRIAL"/>
    <property type="match status" value="1"/>
</dbReference>
<evidence type="ECO:0000256" key="3">
    <source>
        <dbReference type="ARBA" id="ARBA00022694"/>
    </source>
</evidence>
<feature type="domain" description="tRNA nucleotidyltransferase/poly(A) polymerase RNA and SrmB- binding" evidence="9">
    <location>
        <begin position="175"/>
        <end position="235"/>
    </location>
</feature>
<dbReference type="Proteomes" id="UP000031718">
    <property type="component" value="Segment"/>
</dbReference>
<protein>
    <submittedName>
        <fullName evidence="10">PolyA polymerase</fullName>
    </submittedName>
</protein>
<evidence type="ECO:0000313" key="10">
    <source>
        <dbReference type="EMBL" id="AJD82080.1"/>
    </source>
</evidence>
<dbReference type="Gene3D" id="3.30.460.10">
    <property type="entry name" value="Beta Polymerase, domain 2"/>
    <property type="match status" value="1"/>
</dbReference>
<dbReference type="GO" id="GO:0000166">
    <property type="term" value="F:nucleotide binding"/>
    <property type="evidence" value="ECO:0007669"/>
    <property type="project" value="UniProtKB-KW"/>
</dbReference>
<keyword evidence="5" id="KW-0479">Metal-binding</keyword>
<dbReference type="GO" id="GO:0046872">
    <property type="term" value="F:metal ion binding"/>
    <property type="evidence" value="ECO:0007669"/>
    <property type="project" value="UniProtKB-KW"/>
</dbReference>
<name>A0A0B5A330_9CAUD</name>
<keyword evidence="7" id="KW-0460">Magnesium</keyword>
<feature type="domain" description="Poly A polymerase head" evidence="8">
    <location>
        <begin position="19"/>
        <end position="126"/>
    </location>
</feature>
<reference evidence="10 11" key="1">
    <citation type="submission" date="2014-10" db="EMBL/GenBank/DDBJ databases">
        <authorList>
            <person name="Mackenzie J."/>
            <person name="Lekholoane M."/>
            <person name="Leqhaoe R."/>
            <person name="Mcunu Z."/>
            <person name="Mzobe Z."/>
            <person name="Rodel H."/>
            <person name="Seagreen C."/>
            <person name="Mazeka N."/>
            <person name="Larsen M.H."/>
            <person name="Rubin E.J."/>
            <person name="Russell D.A."/>
            <person name="Guerrero C.A."/>
            <person name="Bowman C.A."/>
            <person name="Jacobs-Sera D."/>
            <person name="Hendrix R.W."/>
            <person name="Hatfull G.F."/>
        </authorList>
    </citation>
    <scope>NUCLEOTIDE SEQUENCE [LARGE SCALE GENOMIC DNA]</scope>
</reference>
<evidence type="ECO:0000313" key="11">
    <source>
        <dbReference type="Proteomes" id="UP000031718"/>
    </source>
</evidence>
<dbReference type="InterPro" id="IPR050264">
    <property type="entry name" value="Bact_CCA-adding_enz_type3_sf"/>
</dbReference>
<dbReference type="Pfam" id="PF12627">
    <property type="entry name" value="PolyA_pol_RNAbd"/>
    <property type="match status" value="1"/>
</dbReference>
<evidence type="ECO:0000259" key="9">
    <source>
        <dbReference type="Pfam" id="PF12627"/>
    </source>
</evidence>
<evidence type="ECO:0000256" key="5">
    <source>
        <dbReference type="ARBA" id="ARBA00022723"/>
    </source>
</evidence>
<evidence type="ECO:0000256" key="2">
    <source>
        <dbReference type="ARBA" id="ARBA00022679"/>
    </source>
</evidence>
<dbReference type="InterPro" id="IPR002646">
    <property type="entry name" value="PolA_pol_head_dom"/>
</dbReference>
<dbReference type="SUPFAM" id="SSF81301">
    <property type="entry name" value="Nucleotidyltransferase"/>
    <property type="match status" value="1"/>
</dbReference>
<sequence length="401" mass="45796">MNHYFELCELAKLFAPHKIYLVGGTVRDMLLGRESQDIDIATDAPPEVSSDILRKWGEEFWDPGVRFGTVCAKKGDMEVQVTTFRAAEDYTQGDRHPKVQWGSHIENDLLRRDFTINAIAQHIDPDGRMTWTGRAQAFSDINRRILRTPINPIKSFTDDPLRLIRAARFQAQLPDFSVATETWEGMESCAPHIRNVASERIVAELEKMLLAPQPFKGAILLESTGIAQILLPESAATPILNTVDADLDIRWAVWLFTTPWRQAEKALKRLKVDKRTFTRVPRLLRLLEIFHAHEIQDTWSPSKVRRFKVEAKDDLLAVEHLAHHTTGARRYWLAESVGGASAAWHRYVPQSSGEDVIAALGIAEGREVGVCLKQIQERIFREGRFFSKGEELEWLKEWRAL</sequence>
<evidence type="ECO:0000256" key="1">
    <source>
        <dbReference type="ARBA" id="ARBA00001946"/>
    </source>
</evidence>
<proteinExistence type="predicted"/>
<dbReference type="SUPFAM" id="SSF81891">
    <property type="entry name" value="Poly A polymerase C-terminal region-like"/>
    <property type="match status" value="1"/>
</dbReference>
<dbReference type="PANTHER" id="PTHR46173">
    <property type="entry name" value="CCA TRNA NUCLEOTIDYLTRANSFERASE 1, MITOCHONDRIAL"/>
    <property type="match status" value="1"/>
</dbReference>
<dbReference type="GO" id="GO:0008033">
    <property type="term" value="P:tRNA processing"/>
    <property type="evidence" value="ECO:0007669"/>
    <property type="project" value="UniProtKB-KW"/>
</dbReference>
<accession>A0A0B5A330</accession>
<evidence type="ECO:0000259" key="8">
    <source>
        <dbReference type="Pfam" id="PF01743"/>
    </source>
</evidence>
<dbReference type="InterPro" id="IPR032828">
    <property type="entry name" value="PolyA_RNA-bd"/>
</dbReference>
<dbReference type="Gene3D" id="1.10.3090.10">
    <property type="entry name" value="cca-adding enzyme, domain 2"/>
    <property type="match status" value="1"/>
</dbReference>
<keyword evidence="2" id="KW-0808">Transferase</keyword>
<keyword evidence="6" id="KW-0547">Nucleotide-binding</keyword>
<evidence type="ECO:0000256" key="6">
    <source>
        <dbReference type="ARBA" id="ARBA00022741"/>
    </source>
</evidence>
<keyword evidence="3" id="KW-0819">tRNA processing</keyword>
<dbReference type="CDD" id="cd05398">
    <property type="entry name" value="NT_ClassII-CCAase"/>
    <property type="match status" value="1"/>
</dbReference>
<organism evidence="10 11">
    <name type="scientific">Mycobacterium phage Cosmo</name>
    <dbReference type="NCBI Taxonomy" id="1567467"/>
    <lineage>
        <taxon>Viruses</taxon>
        <taxon>Duplodnaviria</taxon>
        <taxon>Heunggongvirae</taxon>
        <taxon>Uroviricota</taxon>
        <taxon>Caudoviricetes</taxon>
        <taxon>Vilmaviridae</taxon>
        <taxon>Wildcatvirus</taxon>
        <taxon>Wildcatvirus wildcat</taxon>
        <taxon>Mycobacterium virus Wildcat</taxon>
    </lineage>
</organism>
<comment type="cofactor">
    <cofactor evidence="1">
        <name>Mg(2+)</name>
        <dbReference type="ChEBI" id="CHEBI:18420"/>
    </cofactor>
</comment>
<dbReference type="Pfam" id="PF01743">
    <property type="entry name" value="PolyA_pol"/>
    <property type="match status" value="1"/>
</dbReference>
<keyword evidence="4" id="KW-0548">Nucleotidyltransferase</keyword>
<dbReference type="GO" id="GO:0016779">
    <property type="term" value="F:nucleotidyltransferase activity"/>
    <property type="evidence" value="ECO:0007669"/>
    <property type="project" value="UniProtKB-KW"/>
</dbReference>
<dbReference type="InterPro" id="IPR043519">
    <property type="entry name" value="NT_sf"/>
</dbReference>
<evidence type="ECO:0000256" key="4">
    <source>
        <dbReference type="ARBA" id="ARBA00022695"/>
    </source>
</evidence>
<evidence type="ECO:0000256" key="7">
    <source>
        <dbReference type="ARBA" id="ARBA00022842"/>
    </source>
</evidence>
<gene>
    <name evidence="10" type="primary">8</name>
    <name evidence="10" type="ORF">COSMO_8</name>
</gene>
<dbReference type="GO" id="GO:0000049">
    <property type="term" value="F:tRNA binding"/>
    <property type="evidence" value="ECO:0007669"/>
    <property type="project" value="TreeGrafter"/>
</dbReference>